<organism evidence="1 2">
    <name type="scientific">Candidatus Enterococcus willemsii</name>
    <dbReference type="NCBI Taxonomy" id="1857215"/>
    <lineage>
        <taxon>Bacteria</taxon>
        <taxon>Bacillati</taxon>
        <taxon>Bacillota</taxon>
        <taxon>Bacilli</taxon>
        <taxon>Lactobacillales</taxon>
        <taxon>Enterococcaceae</taxon>
        <taxon>Enterococcus</taxon>
    </lineage>
</organism>
<dbReference type="RefSeq" id="WP_161903265.1">
    <property type="nucleotide sequence ID" value="NZ_MAEL01000057.1"/>
</dbReference>
<name>A0ABQ6YVX4_9ENTE</name>
<evidence type="ECO:0000313" key="2">
    <source>
        <dbReference type="Proteomes" id="UP000782705"/>
    </source>
</evidence>
<proteinExistence type="predicted"/>
<sequence>MFFQHILKPQQLTEVIKNVEECLFVISAQLSNRSYDVAVYKYNEEYFVLDDTRIFEQIRGIGDEVQGDEEQVLPYIEAALEENLYFVVKEDYVCLDLTILSQMKHVGLVNVKYYEFIDM</sequence>
<gene>
    <name evidence="1" type="ORF">BAU17_06060</name>
</gene>
<dbReference type="Proteomes" id="UP000782705">
    <property type="component" value="Unassembled WGS sequence"/>
</dbReference>
<reference evidence="1 2" key="1">
    <citation type="submission" date="2016-06" db="EMBL/GenBank/DDBJ databases">
        <title>Four novel species of enterococci isolated from chicken manure.</title>
        <authorList>
            <person name="Van Tyne D."/>
        </authorList>
    </citation>
    <scope>NUCLEOTIDE SEQUENCE [LARGE SCALE GENOMIC DNA]</scope>
    <source>
        <strain evidence="1 2">CU12B</strain>
    </source>
</reference>
<accession>A0ABQ6YVX4</accession>
<keyword evidence="2" id="KW-1185">Reference proteome</keyword>
<evidence type="ECO:0000313" key="1">
    <source>
        <dbReference type="EMBL" id="KAF1301484.1"/>
    </source>
</evidence>
<comment type="caution">
    <text evidence="1">The sequence shown here is derived from an EMBL/GenBank/DDBJ whole genome shotgun (WGS) entry which is preliminary data.</text>
</comment>
<protein>
    <submittedName>
        <fullName evidence="1">Uncharacterized protein</fullName>
    </submittedName>
</protein>
<dbReference type="EMBL" id="MAEL01000057">
    <property type="protein sequence ID" value="KAF1301484.1"/>
    <property type="molecule type" value="Genomic_DNA"/>
</dbReference>